<dbReference type="GO" id="GO:0008270">
    <property type="term" value="F:zinc ion binding"/>
    <property type="evidence" value="ECO:0007669"/>
    <property type="project" value="InterPro"/>
</dbReference>
<dbReference type="Gene3D" id="3.40.630.10">
    <property type="entry name" value="Zn peptidases"/>
    <property type="match status" value="1"/>
</dbReference>
<keyword evidence="2" id="KW-0732">Signal</keyword>
<accession>M4NFD9</accession>
<gene>
    <name evidence="4" type="ORF">R2APBS1_2450</name>
</gene>
<evidence type="ECO:0000259" key="3">
    <source>
        <dbReference type="Pfam" id="PF00246"/>
    </source>
</evidence>
<dbReference type="InterPro" id="IPR000834">
    <property type="entry name" value="Peptidase_M14"/>
</dbReference>
<sequence length="915" mass="100599" precursor="true">MHPSIRLSLAFLLASGTLGAFAADAPGGAKPYARSPAQPVDQAYTAQILKFTTDPSFNSPLTDYLPASASVPTPDKVLGHIAGAPDYLPHVADVHSYFRTLAAASPRVKVFSIGKSEEGREMIAVAIADESLLADLDANKARLARLADPRRIGMDDAVADQLVAQSTPIYYITGSIHSTETGSPTALMELAYRLAVDEAPYIQRIRSHVVTLITPVVEVDGRDRMVDLYNWHLAHPGQDYPRLLYWGHYVAHDNNRDAMGMSLNLTRHVADTFVGWHAQVLHDLHESVPFLYDNTVGDGPYNAWIDPILAGEWQQLGWDNVQQMTRLGMPGVFAHGDFDTWSPGYLMFIAAMHNGISRLYETYGNAGADTVQRILDPEEYQRTWYRPNPPLPTVQWSQRNNNNYQQTGLLTALDYFAGNGQQFLKNFYLKAKRSIEKPQLAGPAAYVFPADDNRSGSRAQLLRVLQLQHAEISRTSAPVTVTVPKQGDDKKKTETRTFPAGSYVVRMDQPYSRIADTLLDRQYWSPKDPQQHPYDDTGWSMSDLFDVQVVRVTDTAILKAPMRLLDAPVAVPQGLAAVDMPQAKLPRIALMHTWLSTQTEGWWRMALDKLGVPYDYISTQDVAKAGDLRAKYDVILFGPVGDASTQQIVDGLPMWGKPLPWKTTALTPNLGRIDATDDIRPGLGESGVAKLKRFVQAGGLLVTAEDTAKFAIDVGLAPGAFVTKTDKLKVVGSVLQAKFADRRSPIAAGYDRDELALYSAAGQSFSVSNLVTGDKGLPTAKDFQRPTGRGGPHDTDMPEGRASLTPAALPDVKPWQPLPLNAEQMRNNPWVIPADQRPRVILRYADAKNLLISGLLDGGDEMAERAAVVDARYGKGHVLLFASNPIWRGETIGSYPLVLNAIVNFNRLDTPPAKP</sequence>
<dbReference type="HOGENOM" id="CLU_011471_0_0_6"/>
<feature type="domain" description="Peptidase M14" evidence="3">
    <location>
        <begin position="95"/>
        <end position="224"/>
    </location>
</feature>
<dbReference type="Proteomes" id="UP000011859">
    <property type="component" value="Chromosome"/>
</dbReference>
<feature type="chain" id="PRO_5004056102" evidence="2">
    <location>
        <begin position="23"/>
        <end position="915"/>
    </location>
</feature>
<keyword evidence="5" id="KW-1185">Reference proteome</keyword>
<name>M4NFD9_9GAMM</name>
<evidence type="ECO:0000256" key="2">
    <source>
        <dbReference type="SAM" id="SignalP"/>
    </source>
</evidence>
<keyword evidence="4" id="KW-0378">Hydrolase</keyword>
<dbReference type="OrthoDB" id="9758209at2"/>
<dbReference type="RefSeq" id="WP_015448105.1">
    <property type="nucleotide sequence ID" value="NC_020541.1"/>
</dbReference>
<dbReference type="AlphaFoldDB" id="M4NFD9"/>
<dbReference type="EMBL" id="CP003470">
    <property type="protein sequence ID" value="AGG89539.1"/>
    <property type="molecule type" value="Genomic_DNA"/>
</dbReference>
<organism evidence="4 5">
    <name type="scientific">Rhodanobacter denitrificans</name>
    <dbReference type="NCBI Taxonomy" id="666685"/>
    <lineage>
        <taxon>Bacteria</taxon>
        <taxon>Pseudomonadati</taxon>
        <taxon>Pseudomonadota</taxon>
        <taxon>Gammaproteobacteria</taxon>
        <taxon>Lysobacterales</taxon>
        <taxon>Rhodanobacteraceae</taxon>
        <taxon>Rhodanobacter</taxon>
    </lineage>
</organism>
<evidence type="ECO:0000313" key="4">
    <source>
        <dbReference type="EMBL" id="AGG89539.1"/>
    </source>
</evidence>
<dbReference type="KEGG" id="rhd:R2APBS1_2450"/>
<dbReference type="eggNOG" id="COG2866">
    <property type="taxonomic scope" value="Bacteria"/>
</dbReference>
<feature type="region of interest" description="Disordered" evidence="1">
    <location>
        <begin position="776"/>
        <end position="799"/>
    </location>
</feature>
<keyword evidence="4" id="KW-0645">Protease</keyword>
<evidence type="ECO:0000256" key="1">
    <source>
        <dbReference type="SAM" id="MobiDB-lite"/>
    </source>
</evidence>
<dbReference type="STRING" id="666685.R2APBS1_2450"/>
<dbReference type="SUPFAM" id="SSF53187">
    <property type="entry name" value="Zn-dependent exopeptidases"/>
    <property type="match status" value="1"/>
</dbReference>
<dbReference type="GO" id="GO:0006508">
    <property type="term" value="P:proteolysis"/>
    <property type="evidence" value="ECO:0007669"/>
    <property type="project" value="InterPro"/>
</dbReference>
<evidence type="ECO:0000313" key="5">
    <source>
        <dbReference type="Proteomes" id="UP000011859"/>
    </source>
</evidence>
<feature type="signal peptide" evidence="2">
    <location>
        <begin position="1"/>
        <end position="22"/>
    </location>
</feature>
<proteinExistence type="predicted"/>
<keyword evidence="4" id="KW-0121">Carboxypeptidase</keyword>
<dbReference type="Pfam" id="PF00246">
    <property type="entry name" value="Peptidase_M14"/>
    <property type="match status" value="1"/>
</dbReference>
<protein>
    <submittedName>
        <fullName evidence="4">Zinc carboxypeptidase</fullName>
    </submittedName>
</protein>
<dbReference type="GO" id="GO:0004181">
    <property type="term" value="F:metallocarboxypeptidase activity"/>
    <property type="evidence" value="ECO:0007669"/>
    <property type="project" value="InterPro"/>
</dbReference>
<reference evidence="4 5" key="1">
    <citation type="submission" date="2012-04" db="EMBL/GenBank/DDBJ databases">
        <title>Complete genome of Rhodanobacter sp. 2APBS1.</title>
        <authorList>
            <consortium name="US DOE Joint Genome Institute"/>
            <person name="Huntemann M."/>
            <person name="Wei C.-L."/>
            <person name="Han J."/>
            <person name="Detter J.C."/>
            <person name="Han C."/>
            <person name="Tapia R."/>
            <person name="Munk A.C.C."/>
            <person name="Chen A."/>
            <person name="Krypides N."/>
            <person name="Mavromatis K."/>
            <person name="Markowitz V."/>
            <person name="Szeto E."/>
            <person name="Ivanova N."/>
            <person name="Mikhailova N."/>
            <person name="Ovchinnikova G."/>
            <person name="Pagani I."/>
            <person name="Pati A."/>
            <person name="Goodwin L."/>
            <person name="Peters L."/>
            <person name="Pitluck S."/>
            <person name="Woyke T."/>
            <person name="Prakash O."/>
            <person name="Elkins J."/>
            <person name="Brown S."/>
            <person name="Palumbo A."/>
            <person name="Hemme C."/>
            <person name="Zhou J."/>
            <person name="Watson D."/>
            <person name="Jardine P."/>
            <person name="Kostka J."/>
            <person name="Green S."/>
        </authorList>
    </citation>
    <scope>NUCLEOTIDE SEQUENCE [LARGE SCALE GENOMIC DNA]</scope>
    <source>
        <strain evidence="4 5">2APBS1</strain>
    </source>
</reference>